<sequence>MSQDEESAISYDEPFYPPSSSPFRISSSLKSILHYSAHATHTCAPYQRNKCARSDSDWEQ</sequence>
<organism evidence="1 2">
    <name type="scientific">Penicillium camemberti (strain FM 013)</name>
    <dbReference type="NCBI Taxonomy" id="1429867"/>
    <lineage>
        <taxon>Eukaryota</taxon>
        <taxon>Fungi</taxon>
        <taxon>Dikarya</taxon>
        <taxon>Ascomycota</taxon>
        <taxon>Pezizomycotina</taxon>
        <taxon>Eurotiomycetes</taxon>
        <taxon>Eurotiomycetidae</taxon>
        <taxon>Eurotiales</taxon>
        <taxon>Aspergillaceae</taxon>
        <taxon>Penicillium</taxon>
    </lineage>
</organism>
<dbReference type="Proteomes" id="UP000053732">
    <property type="component" value="Unassembled WGS sequence"/>
</dbReference>
<protein>
    <submittedName>
        <fullName evidence="1">Str. FM013</fullName>
    </submittedName>
</protein>
<dbReference type="AlphaFoldDB" id="A0A0G4PYE6"/>
<reference evidence="1 2" key="1">
    <citation type="journal article" date="2014" name="Nat. Commun.">
        <title>Multiple recent horizontal transfers of a large genomic region in cheese making fungi.</title>
        <authorList>
            <person name="Cheeseman K."/>
            <person name="Ropars J."/>
            <person name="Renault P."/>
            <person name="Dupont J."/>
            <person name="Gouzy J."/>
            <person name="Branca A."/>
            <person name="Abraham A.L."/>
            <person name="Ceppi M."/>
            <person name="Conseiller E."/>
            <person name="Debuchy R."/>
            <person name="Malagnac F."/>
            <person name="Goarin A."/>
            <person name="Silar P."/>
            <person name="Lacoste S."/>
            <person name="Sallet E."/>
            <person name="Bensimon A."/>
            <person name="Giraud T."/>
            <person name="Brygoo Y."/>
        </authorList>
    </citation>
    <scope>NUCLEOTIDE SEQUENCE [LARGE SCALE GENOMIC DNA]</scope>
    <source>
        <strain evidence="2">FM 013</strain>
    </source>
</reference>
<evidence type="ECO:0000313" key="2">
    <source>
        <dbReference type="Proteomes" id="UP000053732"/>
    </source>
</evidence>
<name>A0A0G4PYE6_PENC3</name>
<accession>A0A0G4PYE6</accession>
<keyword evidence="2" id="KW-1185">Reference proteome</keyword>
<proteinExistence type="predicted"/>
<dbReference type="EMBL" id="HG793260">
    <property type="protein sequence ID" value="CRL31351.1"/>
    <property type="molecule type" value="Genomic_DNA"/>
</dbReference>
<gene>
    <name evidence="1" type="ORF">PCAMFM013_S129g000002</name>
</gene>
<evidence type="ECO:0000313" key="1">
    <source>
        <dbReference type="EMBL" id="CRL31351.1"/>
    </source>
</evidence>